<gene>
    <name evidence="2" type="ORF">JBL43_15195</name>
</gene>
<dbReference type="SUPFAM" id="SSF53649">
    <property type="entry name" value="Alkaline phosphatase-like"/>
    <property type="match status" value="1"/>
</dbReference>
<dbReference type="RefSeq" id="WP_198842258.1">
    <property type="nucleotide sequence ID" value="NZ_JAEHFJ010000008.1"/>
</dbReference>
<dbReference type="PROSITE" id="PS51257">
    <property type="entry name" value="PROKAR_LIPOPROTEIN"/>
    <property type="match status" value="1"/>
</dbReference>
<proteinExistence type="predicted"/>
<dbReference type="Pfam" id="PF01663">
    <property type="entry name" value="Phosphodiest"/>
    <property type="match status" value="1"/>
</dbReference>
<dbReference type="CDD" id="cd16018">
    <property type="entry name" value="Enpp"/>
    <property type="match status" value="1"/>
</dbReference>
<dbReference type="Proteomes" id="UP000623301">
    <property type="component" value="Unassembled WGS sequence"/>
</dbReference>
<keyword evidence="3" id="KW-1185">Reference proteome</keyword>
<evidence type="ECO:0000313" key="3">
    <source>
        <dbReference type="Proteomes" id="UP000623301"/>
    </source>
</evidence>
<dbReference type="Gene3D" id="3.30.1360.180">
    <property type="match status" value="1"/>
</dbReference>
<dbReference type="InterPro" id="IPR017850">
    <property type="entry name" value="Alkaline_phosphatase_core_sf"/>
</dbReference>
<dbReference type="InterPro" id="IPR002591">
    <property type="entry name" value="Phosphodiest/P_Trfase"/>
</dbReference>
<evidence type="ECO:0000256" key="1">
    <source>
        <dbReference type="SAM" id="SignalP"/>
    </source>
</evidence>
<protein>
    <submittedName>
        <fullName evidence="2">Alkaline phosphatase family protein</fullName>
    </submittedName>
</protein>
<dbReference type="Gene3D" id="3.40.720.10">
    <property type="entry name" value="Alkaline Phosphatase, subunit A"/>
    <property type="match status" value="1"/>
</dbReference>
<keyword evidence="1" id="KW-0732">Signal</keyword>
<accession>A0ABS0WUK4</accession>
<comment type="caution">
    <text evidence="2">The sequence shown here is derived from an EMBL/GenBank/DDBJ whole genome shotgun (WGS) entry which is preliminary data.</text>
</comment>
<dbReference type="PANTHER" id="PTHR10151:SF120">
    <property type="entry name" value="BIS(5'-ADENOSYL)-TRIPHOSPHATASE"/>
    <property type="match status" value="1"/>
</dbReference>
<name>A0ABS0WUK4_9FLAO</name>
<dbReference type="EMBL" id="JAEHFJ010000008">
    <property type="protein sequence ID" value="MBJ2175596.1"/>
    <property type="molecule type" value="Genomic_DNA"/>
</dbReference>
<feature type="signal peptide" evidence="1">
    <location>
        <begin position="1"/>
        <end position="26"/>
    </location>
</feature>
<dbReference type="PANTHER" id="PTHR10151">
    <property type="entry name" value="ECTONUCLEOTIDE PYROPHOSPHATASE/PHOSPHODIESTERASE"/>
    <property type="match status" value="1"/>
</dbReference>
<sequence length="426" mass="48128">MLKRFFSYQLVLFICVIVLSSCSSSSKLTSPTTTVNSKASLEKPYVILISLDGFRWDYVDKYKPPHLTNFIKNGVKAESLIPSFPSKTFPNHYTIATGMYPDKHGIIGNSFYSYKKNATYKLGNRETVEDGSFYGGTPIWILADKNQMVSASYFFVGSEADIQGKHPTYYKIYDGSIKNETRVAQALDWLALPEEKRPHLITMYFSDMDNTGHDFGPNNDTELKKTLFELDRNLGDLFKGTAATSLPINIIIVSDHGMTEQKTENLIPIERVKNDSLYVTIDNGAIVNIHPKKQSDTDAIFKNLKQKEVHFKVYKTANTPGFEYIPKSKDWGTLQIIPDFGYYFSSNSRIASYKKNAIKIMGIHGPDTKYKDMHGIFYANGPGFKNGYITPSFKNIHIYPLLCKLLGLPIPNSIDGKLEEVKSVLK</sequence>
<organism evidence="2 3">
    <name type="scientific">Aureibaculum flavum</name>
    <dbReference type="NCBI Taxonomy" id="2795986"/>
    <lineage>
        <taxon>Bacteria</taxon>
        <taxon>Pseudomonadati</taxon>
        <taxon>Bacteroidota</taxon>
        <taxon>Flavobacteriia</taxon>
        <taxon>Flavobacteriales</taxon>
        <taxon>Flavobacteriaceae</taxon>
        <taxon>Aureibaculum</taxon>
    </lineage>
</organism>
<feature type="chain" id="PRO_5046030492" evidence="1">
    <location>
        <begin position="27"/>
        <end position="426"/>
    </location>
</feature>
<evidence type="ECO:0000313" key="2">
    <source>
        <dbReference type="EMBL" id="MBJ2175596.1"/>
    </source>
</evidence>
<reference evidence="2 3" key="1">
    <citation type="submission" date="2020-12" db="EMBL/GenBank/DDBJ databases">
        <title>Aureibaculum luteum sp. nov. and Aureibaculum flavum sp. nov., novel members of the family Flavobacteriaceae isolated from Antarctic intertidal sediments.</title>
        <authorList>
            <person name="He X."/>
            <person name="Zhang X."/>
        </authorList>
    </citation>
    <scope>NUCLEOTIDE SEQUENCE [LARGE SCALE GENOMIC DNA]</scope>
    <source>
        <strain evidence="2 3">A20</strain>
    </source>
</reference>